<sequence length="725" mass="86264">MIGRGKKVGVFMSPFFLCRRREMQSCVGKVEAKDMQENYDELSFLNNDIKHNLYRLKCIEQKKIKSDRIVYKKILKDLLKKKEKFIADDMINFFYILIYNDLYYLDICSNFFSYFYQHCVYSKKYLNNVHVNSIVQIIYSFHVFENYNFFSNSRHIFPTQVVEPESSRHNCNIGNGNYLTKRNDPHIDNERHKVHYHNGAYSTFHIYNHLSEFIYLNIEHINKSHIIKILLPLSQFVFNSTVTLFTQHNSINPDEYKKQMNKIGKNLFLLIESFVEKINITKGIKKSYSAETTNEKEIKKKKERYSNLIDNSYRNYIYIDNDSNDNKLICLFFYILSKLFFPISPNFFLKMKNPLDSDNPIDEHAFGQAPREEEPKLGWKKNDHYAKLEISEDAAKLEINDESCNPGMSAHMKDEEKNFVVVDLFMSHYKKNEMRNNVFYKNTHEEKSNVENFQIYKNNILKAMKKYVFLDDIYSLNLHYKMVFFKAIYSLHFFNFPFLRDLFLIYSYMNSSKIDNFDQTSQLHFFSLHEGDDQACAEIAEMEESMTHKDVNVAPVDEQKRSGETYDEGIKKKITQLAKRGDLFNNVYINLLSDIENSIKNCTAEEALNTLFHMHLLRFVDNHFIIALISKLCNSTDKLRTEHKKKMNVIVIALLSFLSPHIHSIMSFQKGLLYNINVFNHIYCNNDVYVDQLKRLRDFVELLHNKQIFKRKRKELLSWSNYKHL</sequence>
<dbReference type="OrthoDB" id="392431at2759"/>
<protein>
    <submittedName>
        <fullName evidence="1">Uncharacterized protein</fullName>
    </submittedName>
</protein>
<dbReference type="RefSeq" id="XP_028546247.1">
    <property type="nucleotide sequence ID" value="XM_028690446.1"/>
</dbReference>
<dbReference type="AlphaFoldDB" id="A0A1Y1JQ84"/>
<reference evidence="2" key="1">
    <citation type="submission" date="2017-04" db="EMBL/GenBank/DDBJ databases">
        <title>Plasmodium gonderi genome.</title>
        <authorList>
            <person name="Arisue N."/>
            <person name="Honma H."/>
            <person name="Kawai S."/>
            <person name="Tougan T."/>
            <person name="Tanabe K."/>
            <person name="Horii T."/>
        </authorList>
    </citation>
    <scope>NUCLEOTIDE SEQUENCE [LARGE SCALE GENOMIC DNA]</scope>
    <source>
        <strain evidence="2">ATCC 30045</strain>
    </source>
</reference>
<dbReference type="Proteomes" id="UP000195521">
    <property type="component" value="Unassembled WGS sequence"/>
</dbReference>
<keyword evidence="2" id="KW-1185">Reference proteome</keyword>
<dbReference type="GeneID" id="39750404"/>
<evidence type="ECO:0000313" key="2">
    <source>
        <dbReference type="Proteomes" id="UP000195521"/>
    </source>
</evidence>
<evidence type="ECO:0000313" key="1">
    <source>
        <dbReference type="EMBL" id="GAW83658.1"/>
    </source>
</evidence>
<name>A0A1Y1JQ84_PLAGO</name>
<comment type="caution">
    <text evidence="1">The sequence shown here is derived from an EMBL/GenBank/DDBJ whole genome shotgun (WGS) entry which is preliminary data.</text>
</comment>
<accession>A0A1Y1JQ84</accession>
<gene>
    <name evidence="1" type="ORF">PGO_144560</name>
</gene>
<organism evidence="1 2">
    <name type="scientific">Plasmodium gonderi</name>
    <dbReference type="NCBI Taxonomy" id="77519"/>
    <lineage>
        <taxon>Eukaryota</taxon>
        <taxon>Sar</taxon>
        <taxon>Alveolata</taxon>
        <taxon>Apicomplexa</taxon>
        <taxon>Aconoidasida</taxon>
        <taxon>Haemosporida</taxon>
        <taxon>Plasmodiidae</taxon>
        <taxon>Plasmodium</taxon>
        <taxon>Plasmodium (Plasmodium)</taxon>
    </lineage>
</organism>
<dbReference type="OMA" id="DICSNFF"/>
<proteinExistence type="predicted"/>
<dbReference type="EMBL" id="BDQF01000015">
    <property type="protein sequence ID" value="GAW83658.1"/>
    <property type="molecule type" value="Genomic_DNA"/>
</dbReference>